<dbReference type="Pfam" id="PF13361">
    <property type="entry name" value="UvrD_C"/>
    <property type="match status" value="1"/>
</dbReference>
<keyword evidence="3 9" id="KW-0347">Helicase</keyword>
<sequence length="703" mass="77096">MSLEFRIAATFTAALARLAAPEQKAAKTTAFDLQMDPAAPGLKFHRIDRSRDPHFWSVRVNSDIRIIVHKTDASFLLAYVGHHDDSYAWAERRRIEAHPRTGAIQIVEVRERVEEFVSASAPAIPPTAAPELPLPKPLVIPFRALSDDDLLGVGVPSDWVADVRKASEDAFLAMAEHLPAEAAEALLEYVGTGRLPKPAPTTEADPFAHPDALRRFRVVENQEALALALDAPWERWAVFLHPAQQGVVDRSYNGPARTSGSAGTGKTVVALHRAARLAQEAADGRVLLTTFSQPLAKALARKLAVLVGDTSPVLRRVTVLPYRSVADELYQLAFGRRAVVASDEQVEDAVLKAAEGVGAKGFTTRFLLSEWRHVVDAWQIADVEAYARVPRLGRKNRMSAGQRERLWPVFAAVRASLAKRGLATWPDIFGRAAAYYATRETKPFTHIVVDEAQDLGVAELRFLAAIAPAASDALFFAGDLGQRIFQQPFSWKELGVDVRGRSSTLTVNYRTSHQIRQAADRLLPSAVRDVDGNADDRNRTVSVFNGPAPTIQQFDTEAKETAGVAAWIAQARADGILSSEIGVFVRSRVQLQRARAAVEGAGLPWVELSEQDQEVTGSVLIGTMHLAKGLEFKAAAVIACDDGILPLQERLEAVADETELDDVYETERQLFYVACTRARERLLISATRPISEFIQDIASTREE</sequence>
<evidence type="ECO:0000256" key="6">
    <source>
        <dbReference type="ARBA" id="ARBA00034617"/>
    </source>
</evidence>
<keyword evidence="1 9" id="KW-0547">Nucleotide-binding</keyword>
<reference evidence="11 12" key="1">
    <citation type="submission" date="2023-08" db="EMBL/GenBank/DDBJ databases">
        <title>The draft genome sequence of Paracraurococcus sp. LOR1-02.</title>
        <authorList>
            <person name="Kingkaew E."/>
            <person name="Tanasupawat S."/>
        </authorList>
    </citation>
    <scope>NUCLEOTIDE SEQUENCE [LARGE SCALE GENOMIC DNA]</scope>
    <source>
        <strain evidence="11 12">LOR1-02</strain>
    </source>
</reference>
<evidence type="ECO:0000256" key="1">
    <source>
        <dbReference type="ARBA" id="ARBA00022741"/>
    </source>
</evidence>
<evidence type="ECO:0000256" key="3">
    <source>
        <dbReference type="ARBA" id="ARBA00022806"/>
    </source>
</evidence>
<organism evidence="11 12">
    <name type="scientific">Paracraurococcus lichenis</name>
    <dbReference type="NCBI Taxonomy" id="3064888"/>
    <lineage>
        <taxon>Bacteria</taxon>
        <taxon>Pseudomonadati</taxon>
        <taxon>Pseudomonadota</taxon>
        <taxon>Alphaproteobacteria</taxon>
        <taxon>Acetobacterales</taxon>
        <taxon>Roseomonadaceae</taxon>
        <taxon>Paracraurococcus</taxon>
    </lineage>
</organism>
<dbReference type="Proteomes" id="UP001243009">
    <property type="component" value="Unassembled WGS sequence"/>
</dbReference>
<keyword evidence="5" id="KW-0413">Isomerase</keyword>
<comment type="catalytic activity">
    <reaction evidence="6">
        <text>Couples ATP hydrolysis with the unwinding of duplex DNA by translocating in the 3'-5' direction.</text>
        <dbReference type="EC" id="5.6.2.4"/>
    </reaction>
</comment>
<keyword evidence="4 9" id="KW-0067">ATP-binding</keyword>
<gene>
    <name evidence="11" type="ORF">Q7A36_28430</name>
</gene>
<dbReference type="InterPro" id="IPR014016">
    <property type="entry name" value="UvrD-like_ATP-bd"/>
</dbReference>
<dbReference type="InterPro" id="IPR014017">
    <property type="entry name" value="DNA_helicase_UvrD-like_C"/>
</dbReference>
<dbReference type="PANTHER" id="PTHR11070:SF45">
    <property type="entry name" value="DNA 3'-5' HELICASE"/>
    <property type="match status" value="1"/>
</dbReference>
<evidence type="ECO:0000256" key="2">
    <source>
        <dbReference type="ARBA" id="ARBA00022801"/>
    </source>
</evidence>
<dbReference type="Pfam" id="PF00580">
    <property type="entry name" value="UvrD-helicase"/>
    <property type="match status" value="1"/>
</dbReference>
<evidence type="ECO:0000256" key="8">
    <source>
        <dbReference type="ARBA" id="ARBA00048988"/>
    </source>
</evidence>
<comment type="caution">
    <text evidence="11">The sequence shown here is derived from an EMBL/GenBank/DDBJ whole genome shotgun (WGS) entry which is preliminary data.</text>
</comment>
<dbReference type="EC" id="5.6.2.4" evidence="7"/>
<evidence type="ECO:0000259" key="10">
    <source>
        <dbReference type="PROSITE" id="PS51198"/>
    </source>
</evidence>
<dbReference type="Gene3D" id="3.40.50.300">
    <property type="entry name" value="P-loop containing nucleotide triphosphate hydrolases"/>
    <property type="match status" value="2"/>
</dbReference>
<feature type="domain" description="UvrD-like helicase ATP-binding" evidence="10">
    <location>
        <begin position="239"/>
        <end position="512"/>
    </location>
</feature>
<evidence type="ECO:0000256" key="9">
    <source>
        <dbReference type="PROSITE-ProRule" id="PRU00560"/>
    </source>
</evidence>
<accession>A0ABT9E7X6</accession>
<feature type="binding site" evidence="9">
    <location>
        <begin position="260"/>
        <end position="267"/>
    </location>
    <ligand>
        <name>ATP</name>
        <dbReference type="ChEBI" id="CHEBI:30616"/>
    </ligand>
</feature>
<comment type="catalytic activity">
    <reaction evidence="8">
        <text>ATP + H2O = ADP + phosphate + H(+)</text>
        <dbReference type="Rhea" id="RHEA:13065"/>
        <dbReference type="ChEBI" id="CHEBI:15377"/>
        <dbReference type="ChEBI" id="CHEBI:15378"/>
        <dbReference type="ChEBI" id="CHEBI:30616"/>
        <dbReference type="ChEBI" id="CHEBI:43474"/>
        <dbReference type="ChEBI" id="CHEBI:456216"/>
        <dbReference type="EC" id="5.6.2.4"/>
    </reaction>
</comment>
<keyword evidence="11" id="KW-0540">Nuclease</keyword>
<dbReference type="RefSeq" id="WP_305107158.1">
    <property type="nucleotide sequence ID" value="NZ_JAUTWS010000044.1"/>
</dbReference>
<evidence type="ECO:0000256" key="4">
    <source>
        <dbReference type="ARBA" id="ARBA00022840"/>
    </source>
</evidence>
<evidence type="ECO:0000256" key="7">
    <source>
        <dbReference type="ARBA" id="ARBA00034808"/>
    </source>
</evidence>
<proteinExistence type="predicted"/>
<evidence type="ECO:0000313" key="11">
    <source>
        <dbReference type="EMBL" id="MDO9712303.1"/>
    </source>
</evidence>
<dbReference type="PROSITE" id="PS51198">
    <property type="entry name" value="UVRD_HELICASE_ATP_BIND"/>
    <property type="match status" value="1"/>
</dbReference>
<dbReference type="PANTHER" id="PTHR11070">
    <property type="entry name" value="UVRD / RECB / PCRA DNA HELICASE FAMILY MEMBER"/>
    <property type="match status" value="1"/>
</dbReference>
<protein>
    <recommendedName>
        <fullName evidence="7">DNA 3'-5' helicase</fullName>
        <ecNumber evidence="7">5.6.2.4</ecNumber>
    </recommendedName>
</protein>
<evidence type="ECO:0000313" key="12">
    <source>
        <dbReference type="Proteomes" id="UP001243009"/>
    </source>
</evidence>
<keyword evidence="2 9" id="KW-0378">Hydrolase</keyword>
<evidence type="ECO:0000256" key="5">
    <source>
        <dbReference type="ARBA" id="ARBA00023235"/>
    </source>
</evidence>
<keyword evidence="12" id="KW-1185">Reference proteome</keyword>
<keyword evidence="11" id="KW-0269">Exonuclease</keyword>
<dbReference type="GO" id="GO:0004527">
    <property type="term" value="F:exonuclease activity"/>
    <property type="evidence" value="ECO:0007669"/>
    <property type="project" value="UniProtKB-KW"/>
</dbReference>
<dbReference type="SUPFAM" id="SSF52540">
    <property type="entry name" value="P-loop containing nucleoside triphosphate hydrolases"/>
    <property type="match status" value="1"/>
</dbReference>
<dbReference type="EMBL" id="JAUTWS010000044">
    <property type="protein sequence ID" value="MDO9712303.1"/>
    <property type="molecule type" value="Genomic_DNA"/>
</dbReference>
<name>A0ABT9E7X6_9PROT</name>
<dbReference type="InterPro" id="IPR027417">
    <property type="entry name" value="P-loop_NTPase"/>
</dbReference>
<dbReference type="InterPro" id="IPR000212">
    <property type="entry name" value="DNA_helicase_UvrD/REP"/>
</dbReference>